<sequence>MNLSWKHQRWQLFTNAVGFLLVLQSPSSAGAKRNGECSELEFSECLKSFDTILAHQNLGFAVTENELNTACRYLKDGVNCIDQFVKRCTRDKFARESLTGSVKGAFDILDLLCEDTYHRNQYLQHAECYRRIASQIEDCMKPMRNMGLRRQNQDEKSKVDETVCCAYQNATECIHQVSEKECNDRAATFLKNYTDRAAQPITMQCRGFDSKVCPKSSSSSRLPVSSWIRMSVLLFGIAQYIV</sequence>
<dbReference type="Proteomes" id="UP000186922">
    <property type="component" value="Unassembled WGS sequence"/>
</dbReference>
<evidence type="ECO:0000313" key="3">
    <source>
        <dbReference type="Proteomes" id="UP000186922"/>
    </source>
</evidence>
<evidence type="ECO:0008006" key="4">
    <source>
        <dbReference type="Google" id="ProtNLM"/>
    </source>
</evidence>
<comment type="caution">
    <text evidence="2">The sequence shown here is derived from an EMBL/GenBank/DDBJ whole genome shotgun (WGS) entry which is preliminary data.</text>
</comment>
<gene>
    <name evidence="2" type="primary">RvY_05358</name>
    <name evidence="2" type="synonym">RvY_05358.1</name>
    <name evidence="2" type="ORF">RvY_05358-1</name>
</gene>
<name>A0A1D1UXU5_RAMVA</name>
<organism evidence="2 3">
    <name type="scientific">Ramazzottius varieornatus</name>
    <name type="common">Water bear</name>
    <name type="synonym">Tardigrade</name>
    <dbReference type="NCBI Taxonomy" id="947166"/>
    <lineage>
        <taxon>Eukaryota</taxon>
        <taxon>Metazoa</taxon>
        <taxon>Ecdysozoa</taxon>
        <taxon>Tardigrada</taxon>
        <taxon>Eutardigrada</taxon>
        <taxon>Parachela</taxon>
        <taxon>Hypsibioidea</taxon>
        <taxon>Ramazzottiidae</taxon>
        <taxon>Ramazzottius</taxon>
    </lineage>
</organism>
<dbReference type="PANTHER" id="PTHR33964:SF1">
    <property type="entry name" value="RE45066P"/>
    <property type="match status" value="1"/>
</dbReference>
<protein>
    <recommendedName>
        <fullName evidence="4">DUF19 domain-containing protein</fullName>
    </recommendedName>
</protein>
<dbReference type="AlphaFoldDB" id="A0A1D1UXU5"/>
<accession>A0A1D1UXU5</accession>
<evidence type="ECO:0000256" key="1">
    <source>
        <dbReference type="SAM" id="SignalP"/>
    </source>
</evidence>
<dbReference type="PANTHER" id="PTHR33964">
    <property type="entry name" value="RE45066P-RELATED"/>
    <property type="match status" value="1"/>
</dbReference>
<dbReference type="OrthoDB" id="6418170at2759"/>
<reference evidence="2 3" key="1">
    <citation type="journal article" date="2016" name="Nat. Commun.">
        <title>Extremotolerant tardigrade genome and improved radiotolerance of human cultured cells by tardigrade-unique protein.</title>
        <authorList>
            <person name="Hashimoto T."/>
            <person name="Horikawa D.D."/>
            <person name="Saito Y."/>
            <person name="Kuwahara H."/>
            <person name="Kozuka-Hata H."/>
            <person name="Shin-I T."/>
            <person name="Minakuchi Y."/>
            <person name="Ohishi K."/>
            <person name="Motoyama A."/>
            <person name="Aizu T."/>
            <person name="Enomoto A."/>
            <person name="Kondo K."/>
            <person name="Tanaka S."/>
            <person name="Hara Y."/>
            <person name="Koshikawa S."/>
            <person name="Sagara H."/>
            <person name="Miura T."/>
            <person name="Yokobori S."/>
            <person name="Miyagawa K."/>
            <person name="Suzuki Y."/>
            <person name="Kubo T."/>
            <person name="Oyama M."/>
            <person name="Kohara Y."/>
            <person name="Fujiyama A."/>
            <person name="Arakawa K."/>
            <person name="Katayama T."/>
            <person name="Toyoda A."/>
            <person name="Kunieda T."/>
        </authorList>
    </citation>
    <scope>NUCLEOTIDE SEQUENCE [LARGE SCALE GENOMIC DNA]</scope>
    <source>
        <strain evidence="2 3">YOKOZUNA-1</strain>
    </source>
</reference>
<keyword evidence="3" id="KW-1185">Reference proteome</keyword>
<feature type="chain" id="PRO_5008897756" description="DUF19 domain-containing protein" evidence="1">
    <location>
        <begin position="32"/>
        <end position="242"/>
    </location>
</feature>
<feature type="signal peptide" evidence="1">
    <location>
        <begin position="1"/>
        <end position="31"/>
    </location>
</feature>
<keyword evidence="1" id="KW-0732">Signal</keyword>
<proteinExistence type="predicted"/>
<dbReference type="EMBL" id="BDGG01000002">
    <property type="protein sequence ID" value="GAU93410.1"/>
    <property type="molecule type" value="Genomic_DNA"/>
</dbReference>
<evidence type="ECO:0000313" key="2">
    <source>
        <dbReference type="EMBL" id="GAU93410.1"/>
    </source>
</evidence>